<protein>
    <recommendedName>
        <fullName evidence="8">Ribonuclease R</fullName>
        <shortName evidence="8">RNase R</shortName>
        <ecNumber evidence="8">3.1.13.1</ecNumber>
    </recommendedName>
</protein>
<dbReference type="InterPro" id="IPR003029">
    <property type="entry name" value="S1_domain"/>
</dbReference>
<evidence type="ECO:0000313" key="11">
    <source>
        <dbReference type="EMBL" id="BDG61544.1"/>
    </source>
</evidence>
<keyword evidence="5 8" id="KW-0378">Hydrolase</keyword>
<dbReference type="InterPro" id="IPR013223">
    <property type="entry name" value="RNase_B_OB_dom"/>
</dbReference>
<dbReference type="PROSITE" id="PS50126">
    <property type="entry name" value="S1"/>
    <property type="match status" value="1"/>
</dbReference>
<dbReference type="Pfam" id="PF00773">
    <property type="entry name" value="RNB"/>
    <property type="match status" value="1"/>
</dbReference>
<keyword evidence="7 8" id="KW-0694">RNA-binding</keyword>
<dbReference type="HAMAP" id="MF_01895">
    <property type="entry name" value="RNase_R"/>
    <property type="match status" value="1"/>
</dbReference>
<dbReference type="Proteomes" id="UP001163687">
    <property type="component" value="Chromosome"/>
</dbReference>
<feature type="compositionally biased region" description="Basic residues" evidence="9">
    <location>
        <begin position="733"/>
        <end position="750"/>
    </location>
</feature>
<evidence type="ECO:0000256" key="9">
    <source>
        <dbReference type="SAM" id="MobiDB-lite"/>
    </source>
</evidence>
<dbReference type="GO" id="GO:0003723">
    <property type="term" value="F:RNA binding"/>
    <property type="evidence" value="ECO:0007669"/>
    <property type="project" value="UniProtKB-UniRule"/>
</dbReference>
<dbReference type="SMART" id="SM00955">
    <property type="entry name" value="RNB"/>
    <property type="match status" value="1"/>
</dbReference>
<proteinExistence type="inferred from homology"/>
<feature type="region of interest" description="Disordered" evidence="9">
    <location>
        <begin position="707"/>
        <end position="848"/>
    </location>
</feature>
<comment type="subcellular location">
    <subcellularLocation>
        <location evidence="2 8">Cytoplasm</location>
    </subcellularLocation>
</comment>
<dbReference type="GO" id="GO:0005829">
    <property type="term" value="C:cytosol"/>
    <property type="evidence" value="ECO:0007669"/>
    <property type="project" value="TreeGrafter"/>
</dbReference>
<evidence type="ECO:0000313" key="12">
    <source>
        <dbReference type="Proteomes" id="UP001163687"/>
    </source>
</evidence>
<sequence length="848" mass="94790">MKERIAAFIRSEAYRPLTAAELFEAMEIPEQQRPEAQAALDRMEAEGLVVRTRTGRYGAPERMNLAVGRIQAHPKGFAFLTPEVQPEGVEGDVFIGPEDLMGAMHGDRVVVRLSPPSRPRARTGGEVIRILERAVRRIVGTYEGNRQGGYVVPDDPRYGPAVVVPRGGAGGAKAGEKVVARITRYPEGRRPAEGHVVERLGKPDDPGVDVLSIIRRHELPEAFPARVLREAERIPGTIPPEEFRQRTDLRELPFVTIDGEDAKDFDDAVLVRREGKRWRLWVAIADVSWYVREGSALDREALRRGTSVYLADRVVPMLPPRLSDDLCSLRPGEDRLVLVCEMEIGPRGGVSSHKIYPAVIRSRHRLTYTAVHRMLEERDPALREQYADVVPMLETAHELMRVLRQKRIARGSLEFELPEAELVLSERGEPLDVLRAARTDAHRIIEEFMLAANETVAEHYARLKVPFVYRVHEEPDPDRIAALAEFLGLFGYTLRPGKAGVEPRDLQAVTAWVRGRKEEGLVNTVVLRSLKQARYSHENLGHFGLATRYYCHFTSPIRRYPDLMVHRIIRELWAGGGRLSPRRTARLERLVAEVALQSSERERVAMEAERETYDLKKAQFMRDKVGEVWDAVISGVTNFGFFVQLPNTVEGLVHVSTLADDYYHFHEKLYALVGERTRRTFRLGDPVRVRLLSVDLEARQVNFALEEPVPGEDRVESGSRTGPEAKSGAGSGRHGRGRRGRRAERRAAKRARADGAARERPAVDMWGIPIPAGRQRPRPDDEEEDAQVGVVFALPATAGPAPPPAREAGREPGAPAAPATGGRRRRKRREGAAGPDNISGGDGGDNKE</sequence>
<dbReference type="GO" id="GO:0006402">
    <property type="term" value="P:mRNA catabolic process"/>
    <property type="evidence" value="ECO:0007669"/>
    <property type="project" value="TreeGrafter"/>
</dbReference>
<evidence type="ECO:0000256" key="2">
    <source>
        <dbReference type="ARBA" id="ARBA00004496"/>
    </source>
</evidence>
<evidence type="ECO:0000256" key="6">
    <source>
        <dbReference type="ARBA" id="ARBA00022839"/>
    </source>
</evidence>
<dbReference type="EC" id="3.1.13.1" evidence="8"/>
<dbReference type="SMART" id="SM00357">
    <property type="entry name" value="CSP"/>
    <property type="match status" value="1"/>
</dbReference>
<dbReference type="InterPro" id="IPR004476">
    <property type="entry name" value="RNase_II/RNase_R"/>
</dbReference>
<dbReference type="InterPro" id="IPR012340">
    <property type="entry name" value="NA-bd_OB-fold"/>
</dbReference>
<dbReference type="InterPro" id="IPR001900">
    <property type="entry name" value="RNase_II/R"/>
</dbReference>
<feature type="compositionally biased region" description="Basic and acidic residues" evidence="9">
    <location>
        <begin position="751"/>
        <end position="762"/>
    </location>
</feature>
<dbReference type="PANTHER" id="PTHR23355:SF9">
    <property type="entry name" value="DIS3-LIKE EXONUCLEASE 2"/>
    <property type="match status" value="1"/>
</dbReference>
<dbReference type="InterPro" id="IPR050180">
    <property type="entry name" value="RNR_Ribonuclease"/>
</dbReference>
<accession>A0AA35CLJ4</accession>
<comment type="similarity">
    <text evidence="8">Belongs to the RNR ribonuclease family. RNase R subfamily.</text>
</comment>
<evidence type="ECO:0000256" key="5">
    <source>
        <dbReference type="ARBA" id="ARBA00022801"/>
    </source>
</evidence>
<evidence type="ECO:0000256" key="8">
    <source>
        <dbReference type="HAMAP-Rule" id="MF_01895"/>
    </source>
</evidence>
<feature type="compositionally biased region" description="Low complexity" evidence="9">
    <location>
        <begin position="811"/>
        <end position="821"/>
    </location>
</feature>
<dbReference type="GO" id="GO:0008859">
    <property type="term" value="F:exoribonuclease II activity"/>
    <property type="evidence" value="ECO:0007669"/>
    <property type="project" value="UniProtKB-UniRule"/>
</dbReference>
<evidence type="ECO:0000256" key="4">
    <source>
        <dbReference type="ARBA" id="ARBA00022722"/>
    </source>
</evidence>
<dbReference type="RefSeq" id="WP_264842184.1">
    <property type="nucleotide sequence ID" value="NZ_AP025628.1"/>
</dbReference>
<dbReference type="SMART" id="SM00316">
    <property type="entry name" value="S1"/>
    <property type="match status" value="1"/>
</dbReference>
<comment type="function">
    <text evidence="8">3'-5' exoribonuclease that releases 5'-nucleoside monophosphates and is involved in maturation of structured RNAs.</text>
</comment>
<dbReference type="Gene3D" id="2.40.50.140">
    <property type="entry name" value="Nucleic acid-binding proteins"/>
    <property type="match status" value="2"/>
</dbReference>
<feature type="domain" description="S1 motif" evidence="10">
    <location>
        <begin position="626"/>
        <end position="706"/>
    </location>
</feature>
<evidence type="ECO:0000259" key="10">
    <source>
        <dbReference type="PROSITE" id="PS50126"/>
    </source>
</evidence>
<dbReference type="EMBL" id="AP025628">
    <property type="protein sequence ID" value="BDG61544.1"/>
    <property type="molecule type" value="Genomic_DNA"/>
</dbReference>
<reference evidence="11" key="1">
    <citation type="submission" date="2022-03" db="EMBL/GenBank/DDBJ databases">
        <title>Complete genome sequence of Caldinitratiruptor microaerophilus.</title>
        <authorList>
            <person name="Mukaiyama R."/>
            <person name="Nishiyama T."/>
            <person name="Ueda K."/>
        </authorList>
    </citation>
    <scope>NUCLEOTIDE SEQUENCE</scope>
    <source>
        <strain evidence="11">JCM 16183</strain>
    </source>
</reference>
<dbReference type="KEGG" id="cmic:caldi_26340"/>
<keyword evidence="12" id="KW-1185">Reference proteome</keyword>
<dbReference type="PANTHER" id="PTHR23355">
    <property type="entry name" value="RIBONUCLEASE"/>
    <property type="match status" value="1"/>
</dbReference>
<keyword evidence="6 8" id="KW-0269">Exonuclease</keyword>
<dbReference type="CDD" id="cd04471">
    <property type="entry name" value="S1_RNase_R"/>
    <property type="match status" value="1"/>
</dbReference>
<evidence type="ECO:0000256" key="7">
    <source>
        <dbReference type="ARBA" id="ARBA00022884"/>
    </source>
</evidence>
<dbReference type="NCBIfam" id="TIGR02063">
    <property type="entry name" value="RNase_R"/>
    <property type="match status" value="1"/>
</dbReference>
<dbReference type="Pfam" id="PF08206">
    <property type="entry name" value="OB_RNB"/>
    <property type="match status" value="1"/>
</dbReference>
<dbReference type="NCBIfam" id="TIGR00358">
    <property type="entry name" value="3_prime_RNase"/>
    <property type="match status" value="1"/>
</dbReference>
<dbReference type="Pfam" id="PF00575">
    <property type="entry name" value="S1"/>
    <property type="match status" value="1"/>
</dbReference>
<dbReference type="Pfam" id="PF17876">
    <property type="entry name" value="CSD2"/>
    <property type="match status" value="1"/>
</dbReference>
<dbReference type="SUPFAM" id="SSF50249">
    <property type="entry name" value="Nucleic acid-binding proteins"/>
    <property type="match status" value="3"/>
</dbReference>
<dbReference type="InterPro" id="IPR011805">
    <property type="entry name" value="RNase_R"/>
</dbReference>
<dbReference type="InterPro" id="IPR011129">
    <property type="entry name" value="CSD"/>
</dbReference>
<evidence type="ECO:0000256" key="3">
    <source>
        <dbReference type="ARBA" id="ARBA00022490"/>
    </source>
</evidence>
<comment type="catalytic activity">
    <reaction evidence="1 8">
        <text>Exonucleolytic cleavage in the 3'- to 5'-direction to yield nucleoside 5'-phosphates.</text>
        <dbReference type="EC" id="3.1.13.1"/>
    </reaction>
</comment>
<organism evidence="11 12">
    <name type="scientific">Caldinitratiruptor microaerophilus</name>
    <dbReference type="NCBI Taxonomy" id="671077"/>
    <lineage>
        <taxon>Bacteria</taxon>
        <taxon>Bacillati</taxon>
        <taxon>Bacillota</taxon>
        <taxon>Clostridia</taxon>
        <taxon>Eubacteriales</taxon>
        <taxon>Symbiobacteriaceae</taxon>
        <taxon>Caldinitratiruptor</taxon>
    </lineage>
</organism>
<evidence type="ECO:0000256" key="1">
    <source>
        <dbReference type="ARBA" id="ARBA00001849"/>
    </source>
</evidence>
<keyword evidence="3 8" id="KW-0963">Cytoplasm</keyword>
<name>A0AA35CLJ4_9FIRM</name>
<dbReference type="InterPro" id="IPR040476">
    <property type="entry name" value="CSD2"/>
</dbReference>
<keyword evidence="4 8" id="KW-0540">Nuclease</keyword>
<gene>
    <name evidence="8 11" type="primary">rnr</name>
    <name evidence="11" type="ORF">caldi_26340</name>
</gene>
<dbReference type="AlphaFoldDB" id="A0AA35CLJ4"/>